<dbReference type="GO" id="GO:0046790">
    <property type="term" value="F:virion binding"/>
    <property type="evidence" value="ECO:0000318"/>
    <property type="project" value="GO_Central"/>
</dbReference>
<protein>
    <submittedName>
        <fullName evidence="4">Sialoadhesin</fullName>
    </submittedName>
</protein>
<evidence type="ECO:0000313" key="4">
    <source>
        <dbReference type="RefSeq" id="XP_041433270.1"/>
    </source>
</evidence>
<keyword evidence="1" id="KW-0812">Transmembrane</keyword>
<dbReference type="PANTHER" id="PTHR47243">
    <property type="entry name" value="SIALOADHESIN"/>
    <property type="match status" value="1"/>
</dbReference>
<dbReference type="InterPro" id="IPR013783">
    <property type="entry name" value="Ig-like_fold"/>
</dbReference>
<dbReference type="GO" id="GO:0005886">
    <property type="term" value="C:plasma membrane"/>
    <property type="evidence" value="ECO:0000318"/>
    <property type="project" value="GO_Central"/>
</dbReference>
<dbReference type="Proteomes" id="UP000186698">
    <property type="component" value="Chromosome 1S"/>
</dbReference>
<dbReference type="InterPro" id="IPR036179">
    <property type="entry name" value="Ig-like_dom_sf"/>
</dbReference>
<feature type="domain" description="Ig-like" evidence="2">
    <location>
        <begin position="535"/>
        <end position="614"/>
    </location>
</feature>
<dbReference type="RefSeq" id="XP_041433270.1">
    <property type="nucleotide sequence ID" value="XM_041577336.1"/>
</dbReference>
<dbReference type="SUPFAM" id="SSF48726">
    <property type="entry name" value="Immunoglobulin"/>
    <property type="match status" value="8"/>
</dbReference>
<proteinExistence type="predicted"/>
<accession>A0A8J1LX03</accession>
<name>A0A8J1LX03_XENLA</name>
<feature type="domain" description="Ig-like" evidence="2">
    <location>
        <begin position="718"/>
        <end position="799"/>
    </location>
</feature>
<dbReference type="GO" id="GO:0075512">
    <property type="term" value="P:clathrin-dependent endocytosis of virus by host cell"/>
    <property type="evidence" value="ECO:0000318"/>
    <property type="project" value="GO_Central"/>
</dbReference>
<evidence type="ECO:0000259" key="2">
    <source>
        <dbReference type="PROSITE" id="PS50835"/>
    </source>
</evidence>
<dbReference type="CDD" id="cd00096">
    <property type="entry name" value="Ig"/>
    <property type="match status" value="2"/>
</dbReference>
<dbReference type="PANTHER" id="PTHR47243:SF1">
    <property type="entry name" value="SIALOADHESIN"/>
    <property type="match status" value="1"/>
</dbReference>
<dbReference type="OrthoDB" id="10039395at2759"/>
<dbReference type="InterPro" id="IPR003598">
    <property type="entry name" value="Ig_sub2"/>
</dbReference>
<organism evidence="3 4">
    <name type="scientific">Xenopus laevis</name>
    <name type="common">African clawed frog</name>
    <dbReference type="NCBI Taxonomy" id="8355"/>
    <lineage>
        <taxon>Eukaryota</taxon>
        <taxon>Metazoa</taxon>
        <taxon>Chordata</taxon>
        <taxon>Craniata</taxon>
        <taxon>Vertebrata</taxon>
        <taxon>Euteleostomi</taxon>
        <taxon>Amphibia</taxon>
        <taxon>Batrachia</taxon>
        <taxon>Anura</taxon>
        <taxon>Pipoidea</taxon>
        <taxon>Pipidae</taxon>
        <taxon>Xenopodinae</taxon>
        <taxon>Xenopus</taxon>
        <taxon>Xenopus</taxon>
    </lineage>
</organism>
<keyword evidence="1" id="KW-0472">Membrane</keyword>
<keyword evidence="1" id="KW-1133">Transmembrane helix</keyword>
<dbReference type="GO" id="GO:0005769">
    <property type="term" value="C:early endosome"/>
    <property type="evidence" value="ECO:0000318"/>
    <property type="project" value="GO_Central"/>
</dbReference>
<keyword evidence="3" id="KW-1185">Reference proteome</keyword>
<dbReference type="KEGG" id="xla:108704100"/>
<feature type="domain" description="Ig-like" evidence="2">
    <location>
        <begin position="93"/>
        <end position="163"/>
    </location>
</feature>
<dbReference type="PROSITE" id="PS50835">
    <property type="entry name" value="IG_LIKE"/>
    <property type="match status" value="8"/>
</dbReference>
<dbReference type="InterPro" id="IPR013098">
    <property type="entry name" value="Ig_I-set"/>
</dbReference>
<feature type="domain" description="Ig-like" evidence="2">
    <location>
        <begin position="620"/>
        <end position="715"/>
    </location>
</feature>
<gene>
    <name evidence="4" type="primary">LOC108704100</name>
</gene>
<dbReference type="GeneID" id="108704100"/>
<sequence length="997" mass="109907">MTDRHGTKNVGTLHTAEIEDSYDYIFSGVGSSKILVSSQQVVEVHHLHKFLHSTPSIQSFYTGLCFSLFDLGLVSTLMLLFLILLSWAAQDFPKGVNILINPSRDNIKQGDMVTLTCQYNSTYPAVSGYTWYKNNKVFSTEPIVSFPSITRHDFGDFQCEVQNPVGTGASEVTRLIVFSASTLINPSSEVREGETVTMTCDVPGADPEQIHYSWYKNSIWIKDGASRSLIFYEASASDARYYNCKVQNDKGSDSSPPVILNVLLARILVTPSTEVLESEKVVLTCDLTKTQLEGTVYIWYKNSKRLRESSEKTLVFDEIKSNDSGYYHCKAHSSQDSIISPSVSLHVASSGILISPSSLVQEGMTVNLTCLVATNALGEVKYNWFKNGKEHPRGSTKTLLFGRVSGEDAGLYYCTVQSDKATKASPAINLNVTYAPRNAYIKSFVEIQNGKVAIIQCGVDSNPPSQLDLMKEHQPVASSGNSGLYLQRYNPYFSPNTLRLEIKDLMPSDEGTYIFTAKNVHGTTLVSSHLTVEGARVLVSPYPKLNEGQLATLTCNVLNTPQPVTSYTWYKNGRWFQEGLPGSLVFEQLLSSDAGSYACTGNTANGTRPSSPVSLYVQYPPRNLSLSSFLETQGKRQGVITCSVESQPPSDLLLYKGDQITASSVPLNANKRVRLSISHNAVRLEMYEVALEDQGDYTCRATNSLGASQTSVHFSLQAKVVVTPSAELWEGGSATLTCQIASSAAQNSSFTWYKNNQWLKDGAEASLVLMKVSKADVGLYHCLAKYGSQESISSPVAVTVLYAPKNLQVTSFLEPQRKDQGIILCKVYSVLPSVITLHREGTLLASTTPVQPDQGHKFWSFSSHNYLKLEIRDVTSEDSGRYVCTANNTIGSATTSVSFTTNDKEVLVYKVTAGATLLCVVILVATIIAMCRRKKVWYTKQTDKNCIEMDNNGTTKVHCVFHHLFTYLSVLLGLANSKDVLLLCYFLCKNREWGTCW</sequence>
<evidence type="ECO:0000256" key="1">
    <source>
        <dbReference type="SAM" id="Phobius"/>
    </source>
</evidence>
<dbReference type="FunFam" id="2.60.40.10:FF:000921">
    <property type="entry name" value="sialoadhesin isoform X1"/>
    <property type="match status" value="1"/>
</dbReference>
<dbReference type="InterPro" id="IPR003599">
    <property type="entry name" value="Ig_sub"/>
</dbReference>
<dbReference type="AlphaFoldDB" id="A0A8J1LX03"/>
<feature type="domain" description="Ig-like" evidence="2">
    <location>
        <begin position="164"/>
        <end position="255"/>
    </location>
</feature>
<dbReference type="Gene3D" id="2.60.40.10">
    <property type="entry name" value="Immunoglobulins"/>
    <property type="match status" value="9"/>
</dbReference>
<feature type="domain" description="Ig-like" evidence="2">
    <location>
        <begin position="804"/>
        <end position="900"/>
    </location>
</feature>
<feature type="transmembrane region" description="Helical" evidence="1">
    <location>
        <begin position="60"/>
        <end position="89"/>
    </location>
</feature>
<reference evidence="4" key="1">
    <citation type="submission" date="2025-08" db="UniProtKB">
        <authorList>
            <consortium name="RefSeq"/>
        </authorList>
    </citation>
    <scope>IDENTIFICATION</scope>
    <source>
        <strain evidence="4">J_2021</strain>
        <tissue evidence="4">Erythrocytes</tissue>
    </source>
</reference>
<evidence type="ECO:0000313" key="3">
    <source>
        <dbReference type="Proteomes" id="UP000186698"/>
    </source>
</evidence>
<dbReference type="Pfam" id="PF07679">
    <property type="entry name" value="I-set"/>
    <property type="match status" value="3"/>
</dbReference>
<dbReference type="Pfam" id="PF13895">
    <property type="entry name" value="Ig_2"/>
    <property type="match status" value="6"/>
</dbReference>
<feature type="domain" description="Ig-like" evidence="2">
    <location>
        <begin position="256"/>
        <end position="340"/>
    </location>
</feature>
<feature type="domain" description="Ig-like" evidence="2">
    <location>
        <begin position="341"/>
        <end position="433"/>
    </location>
</feature>
<dbReference type="SMART" id="SM00409">
    <property type="entry name" value="IG"/>
    <property type="match status" value="9"/>
</dbReference>
<dbReference type="GO" id="GO:0005770">
    <property type="term" value="C:late endosome"/>
    <property type="evidence" value="ECO:0000318"/>
    <property type="project" value="GO_Central"/>
</dbReference>
<dbReference type="InterPro" id="IPR007110">
    <property type="entry name" value="Ig-like_dom"/>
</dbReference>
<dbReference type="SMART" id="SM00408">
    <property type="entry name" value="IGc2"/>
    <property type="match status" value="9"/>
</dbReference>
<feature type="transmembrane region" description="Helical" evidence="1">
    <location>
        <begin position="907"/>
        <end position="931"/>
    </location>
</feature>